<reference evidence="5" key="1">
    <citation type="submission" date="2019-10" db="EMBL/GenBank/DDBJ databases">
        <authorList>
            <consortium name="DOE Joint Genome Institute"/>
            <person name="Kuo A."/>
            <person name="Miyauchi S."/>
            <person name="Kiss E."/>
            <person name="Drula E."/>
            <person name="Kohler A."/>
            <person name="Sanchez-Garcia M."/>
            <person name="Andreopoulos B."/>
            <person name="Barry K.W."/>
            <person name="Bonito G."/>
            <person name="Buee M."/>
            <person name="Carver A."/>
            <person name="Chen C."/>
            <person name="Cichocki N."/>
            <person name="Clum A."/>
            <person name="Culley D."/>
            <person name="Crous P.W."/>
            <person name="Fauchery L."/>
            <person name="Girlanda M."/>
            <person name="Hayes R."/>
            <person name="Keri Z."/>
            <person name="LaButti K."/>
            <person name="Lipzen A."/>
            <person name="Lombard V."/>
            <person name="Magnuson J."/>
            <person name="Maillard F."/>
            <person name="Morin E."/>
            <person name="Murat C."/>
            <person name="Nolan M."/>
            <person name="Ohm R."/>
            <person name="Pangilinan J."/>
            <person name="Pereira M."/>
            <person name="Perotto S."/>
            <person name="Peter M."/>
            <person name="Riley R."/>
            <person name="Sitrit Y."/>
            <person name="Stielow B."/>
            <person name="Szollosi G."/>
            <person name="Zifcakova L."/>
            <person name="Stursova M."/>
            <person name="Spatafora J.W."/>
            <person name="Tedersoo L."/>
            <person name="Vaario L.-M."/>
            <person name="Yamada A."/>
            <person name="Yan M."/>
            <person name="Wang P."/>
            <person name="Xu J."/>
            <person name="Bruns T."/>
            <person name="Baldrian P."/>
            <person name="Vilgalys R."/>
            <person name="Henrissat B."/>
            <person name="Grigoriev I.V."/>
            <person name="Hibbett D."/>
            <person name="Nagy L.G."/>
            <person name="Martin F.M."/>
        </authorList>
    </citation>
    <scope>NUCLEOTIDE SEQUENCE</scope>
    <source>
        <strain evidence="5">Prilba</strain>
    </source>
</reference>
<feature type="transmembrane region" description="Helical" evidence="3">
    <location>
        <begin position="628"/>
        <end position="647"/>
    </location>
</feature>
<comment type="caution">
    <text evidence="5">The sequence shown here is derived from an EMBL/GenBank/DDBJ whole genome shotgun (WGS) entry which is preliminary data.</text>
</comment>
<feature type="transmembrane region" description="Helical" evidence="3">
    <location>
        <begin position="796"/>
        <end position="813"/>
    </location>
</feature>
<feature type="transmembrane region" description="Helical" evidence="3">
    <location>
        <begin position="820"/>
        <end position="844"/>
    </location>
</feature>
<feature type="region of interest" description="Disordered" evidence="2">
    <location>
        <begin position="229"/>
        <end position="264"/>
    </location>
</feature>
<dbReference type="InterPro" id="IPR010619">
    <property type="entry name" value="ThrE-like_N"/>
</dbReference>
<feature type="transmembrane region" description="Helical" evidence="3">
    <location>
        <begin position="864"/>
        <end position="887"/>
    </location>
</feature>
<evidence type="ECO:0000313" key="5">
    <source>
        <dbReference type="EMBL" id="KAF8469805.1"/>
    </source>
</evidence>
<dbReference type="Proteomes" id="UP000759537">
    <property type="component" value="Unassembled WGS sequence"/>
</dbReference>
<keyword evidence="3" id="KW-0472">Membrane</keyword>
<sequence length="901" mass="97503">MSDPSPSTESDPLTTNNDHDQPSGPARAPGGSRTPRRVQWASAVDKDDRDPGSEEVSNHELDEAGLDPAAFQTLTHALERHRSSSDSLLLTASDSAQLPRQSPSYTTSSAESSAPASPRRPVSEINLLGEAFIEPHERAGLPVPRSEHKREDALSDSELRAARVVRAHSRNPFKFSQRFHHRRPRPTKARRANEGADQEEAIDMASPMTRMHGGGILAALLALYDRDPDTASMSDSAGTQTSDGGGPRDSTTHSLPDLASASGRRLATASKTLHLPETRPRRERNAAGVWGSLIASTTGALVGAAAPAHSTIAPDVNRSGYHVSRYSLDSNIPRPPTTFSLQRPRSMLFERGTQHLSTTTSSSPPTTPPKLHVGSSAPGSLSHHVHHASWVENLRDLSKLHWISHAGSPQGVENAATEGEGVDEKDYVSTDTEAEARRDVSARRRERKRRRRKAEIYITRHISSLISRQTFILKLARAMMMFGGPTHRLQAQIQSTARVLEISLSCLYLPDVMLIAFDDDITSTSSVKLIRQGSALDLGKLQDAHKIYWRVIHDDTSVTDASAALDALMLSKPLYSPQQLIFFGGMASASICSVSFNGSLIDSLVSFPLGALLVAVQILSVRNELYSNVFEITIATLLSFLSGALAQTHKFCYSAIASSSVVLILPGFIVLCGSLELSSRNIVAGAVRLCYALMYSLFLGFGLAIGAEVYEKMTNLSIFGPEDYLCANSHSNAPWFRKTPSRLWAFLTVPMYSLFLSLRNQAPWYRKELAILVAISCLGWVTNHFVGTKFPNQSEISASVGAFAVGVIANVYGRFFRGNAFAVMITGILLQLPSGLGSGGLLHFASQQASGSSTGTSYLTGFQVALQLISVSVGLTVGLSISLVLVFPIQSRKRKSGVFSL</sequence>
<feature type="transmembrane region" description="Helical" evidence="3">
    <location>
        <begin position="770"/>
        <end position="790"/>
    </location>
</feature>
<name>A0A9P5MQY0_9AGAM</name>
<feature type="domain" description="Threonine/serine exporter-like N-terminal" evidence="4">
    <location>
        <begin position="471"/>
        <end position="709"/>
    </location>
</feature>
<evidence type="ECO:0000259" key="4">
    <source>
        <dbReference type="Pfam" id="PF06738"/>
    </source>
</evidence>
<evidence type="ECO:0000313" key="6">
    <source>
        <dbReference type="Proteomes" id="UP000759537"/>
    </source>
</evidence>
<dbReference type="GO" id="GO:0022857">
    <property type="term" value="F:transmembrane transporter activity"/>
    <property type="evidence" value="ECO:0007669"/>
    <property type="project" value="InterPro"/>
</dbReference>
<feature type="region of interest" description="Disordered" evidence="2">
    <location>
        <begin position="136"/>
        <end position="155"/>
    </location>
</feature>
<dbReference type="AlphaFoldDB" id="A0A9P5MQY0"/>
<feature type="compositionally biased region" description="Polar residues" evidence="2">
    <location>
        <begin position="231"/>
        <end position="242"/>
    </location>
</feature>
<comment type="similarity">
    <text evidence="1">Belongs to the ThrE exporter (TC 2.A.79) family.</text>
</comment>
<feature type="compositionally biased region" description="Basic and acidic residues" evidence="2">
    <location>
        <begin position="44"/>
        <end position="62"/>
    </location>
</feature>
<reference evidence="5" key="2">
    <citation type="journal article" date="2020" name="Nat. Commun.">
        <title>Large-scale genome sequencing of mycorrhizal fungi provides insights into the early evolution of symbiotic traits.</title>
        <authorList>
            <person name="Miyauchi S."/>
            <person name="Kiss E."/>
            <person name="Kuo A."/>
            <person name="Drula E."/>
            <person name="Kohler A."/>
            <person name="Sanchez-Garcia M."/>
            <person name="Morin E."/>
            <person name="Andreopoulos B."/>
            <person name="Barry K.W."/>
            <person name="Bonito G."/>
            <person name="Buee M."/>
            <person name="Carver A."/>
            <person name="Chen C."/>
            <person name="Cichocki N."/>
            <person name="Clum A."/>
            <person name="Culley D."/>
            <person name="Crous P.W."/>
            <person name="Fauchery L."/>
            <person name="Girlanda M."/>
            <person name="Hayes R.D."/>
            <person name="Keri Z."/>
            <person name="LaButti K."/>
            <person name="Lipzen A."/>
            <person name="Lombard V."/>
            <person name="Magnuson J."/>
            <person name="Maillard F."/>
            <person name="Murat C."/>
            <person name="Nolan M."/>
            <person name="Ohm R.A."/>
            <person name="Pangilinan J."/>
            <person name="Pereira M.F."/>
            <person name="Perotto S."/>
            <person name="Peter M."/>
            <person name="Pfister S."/>
            <person name="Riley R."/>
            <person name="Sitrit Y."/>
            <person name="Stielow J.B."/>
            <person name="Szollosi G."/>
            <person name="Zifcakova L."/>
            <person name="Stursova M."/>
            <person name="Spatafora J.W."/>
            <person name="Tedersoo L."/>
            <person name="Vaario L.M."/>
            <person name="Yamada A."/>
            <person name="Yan M."/>
            <person name="Wang P."/>
            <person name="Xu J."/>
            <person name="Bruns T."/>
            <person name="Baldrian P."/>
            <person name="Vilgalys R."/>
            <person name="Dunand C."/>
            <person name="Henrissat B."/>
            <person name="Grigoriev I.V."/>
            <person name="Hibbett D."/>
            <person name="Nagy L.G."/>
            <person name="Martin F.M."/>
        </authorList>
    </citation>
    <scope>NUCLEOTIDE SEQUENCE</scope>
    <source>
        <strain evidence="5">Prilba</strain>
    </source>
</reference>
<organism evidence="5 6">
    <name type="scientific">Russula ochroleuca</name>
    <dbReference type="NCBI Taxonomy" id="152965"/>
    <lineage>
        <taxon>Eukaryota</taxon>
        <taxon>Fungi</taxon>
        <taxon>Dikarya</taxon>
        <taxon>Basidiomycota</taxon>
        <taxon>Agaricomycotina</taxon>
        <taxon>Agaricomycetes</taxon>
        <taxon>Russulales</taxon>
        <taxon>Russulaceae</taxon>
        <taxon>Russula</taxon>
    </lineage>
</organism>
<protein>
    <submittedName>
        <fullName evidence="5">DUF1212-domain-containing protein</fullName>
    </submittedName>
</protein>
<feature type="region of interest" description="Disordered" evidence="2">
    <location>
        <begin position="179"/>
        <end position="198"/>
    </location>
</feature>
<dbReference type="PANTHER" id="PTHR31082:SF4">
    <property type="entry name" value="PHEROMONE-REGULATED MEMBRANE PROTEIN 10"/>
    <property type="match status" value="1"/>
</dbReference>
<gene>
    <name evidence="5" type="ORF">DFH94DRAFT_795767</name>
</gene>
<keyword evidence="3" id="KW-0812">Transmembrane</keyword>
<feature type="compositionally biased region" description="Low complexity" evidence="2">
    <location>
        <begin position="85"/>
        <end position="121"/>
    </location>
</feature>
<feature type="compositionally biased region" description="Basic and acidic residues" evidence="2">
    <location>
        <begin position="422"/>
        <end position="443"/>
    </location>
</feature>
<feature type="transmembrane region" description="Helical" evidence="3">
    <location>
        <begin position="741"/>
        <end position="758"/>
    </location>
</feature>
<feature type="region of interest" description="Disordered" evidence="2">
    <location>
        <begin position="1"/>
        <end position="121"/>
    </location>
</feature>
<feature type="compositionally biased region" description="Basic residues" evidence="2">
    <location>
        <begin position="179"/>
        <end position="190"/>
    </location>
</feature>
<feature type="transmembrane region" description="Helical" evidence="3">
    <location>
        <begin position="689"/>
        <end position="707"/>
    </location>
</feature>
<accession>A0A9P5MQY0</accession>
<dbReference type="InterPro" id="IPR051361">
    <property type="entry name" value="ThrE/Ser_Exporter"/>
</dbReference>
<keyword evidence="6" id="KW-1185">Reference proteome</keyword>
<feature type="region of interest" description="Disordered" evidence="2">
    <location>
        <begin position="409"/>
        <end position="450"/>
    </location>
</feature>
<feature type="compositionally biased region" description="Polar residues" evidence="2">
    <location>
        <begin position="1"/>
        <end position="16"/>
    </location>
</feature>
<evidence type="ECO:0000256" key="1">
    <source>
        <dbReference type="ARBA" id="ARBA00034125"/>
    </source>
</evidence>
<proteinExistence type="inferred from homology"/>
<dbReference type="Pfam" id="PF06738">
    <property type="entry name" value="ThrE"/>
    <property type="match status" value="1"/>
</dbReference>
<evidence type="ECO:0000256" key="3">
    <source>
        <dbReference type="SAM" id="Phobius"/>
    </source>
</evidence>
<dbReference type="PANTHER" id="PTHR31082">
    <property type="entry name" value="PHEROMONE-REGULATED MEMBRANE PROTEIN 10"/>
    <property type="match status" value="1"/>
</dbReference>
<feature type="transmembrane region" description="Helical" evidence="3">
    <location>
        <begin position="604"/>
        <end position="621"/>
    </location>
</feature>
<dbReference type="OrthoDB" id="413008at2759"/>
<dbReference type="EMBL" id="WHVB01000027">
    <property type="protein sequence ID" value="KAF8469805.1"/>
    <property type="molecule type" value="Genomic_DNA"/>
</dbReference>
<evidence type="ECO:0000256" key="2">
    <source>
        <dbReference type="SAM" id="MobiDB-lite"/>
    </source>
</evidence>
<feature type="region of interest" description="Disordered" evidence="2">
    <location>
        <begin position="353"/>
        <end position="384"/>
    </location>
</feature>
<keyword evidence="3" id="KW-1133">Transmembrane helix</keyword>
<feature type="transmembrane region" description="Helical" evidence="3">
    <location>
        <begin position="653"/>
        <end position="677"/>
    </location>
</feature>